<evidence type="ECO:0000259" key="1">
    <source>
        <dbReference type="Pfam" id="PF18925"/>
    </source>
</evidence>
<reference evidence="3" key="1">
    <citation type="journal article" date="2019" name="Int. J. Syst. Evol. Microbiol.">
        <title>The Global Catalogue of Microorganisms (GCM) 10K type strain sequencing project: providing services to taxonomists for standard genome sequencing and annotation.</title>
        <authorList>
            <consortium name="The Broad Institute Genomics Platform"/>
            <consortium name="The Broad Institute Genome Sequencing Center for Infectious Disease"/>
            <person name="Wu L."/>
            <person name="Ma J."/>
        </authorList>
    </citation>
    <scope>NUCLEOTIDE SEQUENCE [LARGE SCALE GENOMIC DNA]</scope>
    <source>
        <strain evidence="3">KCTC 19812</strain>
    </source>
</reference>
<sequence length="147" mass="16809">MKLQLIRWYGKKETRALLLKDNKILCKTLEPSLTAAYPVPVCIPEGVYTFKLEYGEEIGWYILLIGADQSIKGQMLPLKGGMKTGEYTLSPVTSYRESGRFSKLAFLKLMDRLSEWISQGEEISLEISSAKTSMRKEQWYSQKVLSD</sequence>
<evidence type="ECO:0000313" key="2">
    <source>
        <dbReference type="EMBL" id="MFD2201820.1"/>
    </source>
</evidence>
<name>A0ABW5BAF1_9BACT</name>
<proteinExistence type="predicted"/>
<dbReference type="EMBL" id="JBHUIV010000016">
    <property type="protein sequence ID" value="MFD2201820.1"/>
    <property type="molecule type" value="Genomic_DNA"/>
</dbReference>
<comment type="caution">
    <text evidence="2">The sequence shown here is derived from an EMBL/GenBank/DDBJ whole genome shotgun (WGS) entry which is preliminary data.</text>
</comment>
<dbReference type="Proteomes" id="UP001597414">
    <property type="component" value="Unassembled WGS sequence"/>
</dbReference>
<gene>
    <name evidence="2" type="ORF">ACFSKV_09590</name>
</gene>
<feature type="domain" description="DUF5675" evidence="1">
    <location>
        <begin position="6"/>
        <end position="118"/>
    </location>
</feature>
<dbReference type="InterPro" id="IPR043732">
    <property type="entry name" value="DUF5675"/>
</dbReference>
<accession>A0ABW5BAF1</accession>
<dbReference type="Pfam" id="PF18925">
    <property type="entry name" value="DUF5675"/>
    <property type="match status" value="1"/>
</dbReference>
<evidence type="ECO:0000313" key="3">
    <source>
        <dbReference type="Proteomes" id="UP001597414"/>
    </source>
</evidence>
<dbReference type="RefSeq" id="WP_380801861.1">
    <property type="nucleotide sequence ID" value="NZ_JBHUIV010000016.1"/>
</dbReference>
<organism evidence="2 3">
    <name type="scientific">Shivajiella indica</name>
    <dbReference type="NCBI Taxonomy" id="872115"/>
    <lineage>
        <taxon>Bacteria</taxon>
        <taxon>Pseudomonadati</taxon>
        <taxon>Bacteroidota</taxon>
        <taxon>Cytophagia</taxon>
        <taxon>Cytophagales</taxon>
        <taxon>Cyclobacteriaceae</taxon>
        <taxon>Shivajiella</taxon>
    </lineage>
</organism>
<keyword evidence="3" id="KW-1185">Reference proteome</keyword>
<protein>
    <submittedName>
        <fullName evidence="2">DUF5675 family protein</fullName>
    </submittedName>
</protein>